<dbReference type="AlphaFoldDB" id="A0AAD4S2Y1"/>
<keyword evidence="3" id="KW-1185">Reference proteome</keyword>
<dbReference type="InterPro" id="IPR023674">
    <property type="entry name" value="Ribosomal_uL1-like"/>
</dbReference>
<gene>
    <name evidence="2" type="ORF">MKW98_010528</name>
</gene>
<feature type="non-terminal residue" evidence="2">
    <location>
        <position position="1"/>
    </location>
</feature>
<dbReference type="InterPro" id="IPR015422">
    <property type="entry name" value="PyrdxlP-dep_Trfase_small"/>
</dbReference>
<keyword evidence="1" id="KW-0472">Membrane</keyword>
<comment type="caution">
    <text evidence="2">The sequence shown here is derived from an EMBL/GenBank/DDBJ whole genome shotgun (WGS) entry which is preliminary data.</text>
</comment>
<dbReference type="Gene3D" id="3.90.1150.10">
    <property type="entry name" value="Aspartate Aminotransferase, domain 1"/>
    <property type="match status" value="1"/>
</dbReference>
<sequence length="176" mass="20347">MLIQLSRNVYNRSPNKLNLGVGAYRTEEGKPLVLNVVRKAEQLLVNVFLLNVIGKLFAAEEISVQNGLKKYDPQKDKHFSGSVKLPHIPRLKMKFSRLADAQQVEEDQKIGVVYMDVEGLKKPNKNKFFVKKLAKKFHLFYPQRLLSSRFLVFLDLVLTTQVYMHVPSDLHFLSFM</sequence>
<dbReference type="Gene3D" id="3.40.50.790">
    <property type="match status" value="1"/>
</dbReference>
<protein>
    <recommendedName>
        <fullName evidence="4">Aspartate transaminase</fullName>
    </recommendedName>
</protein>
<evidence type="ECO:0008006" key="4">
    <source>
        <dbReference type="Google" id="ProtNLM"/>
    </source>
</evidence>
<accession>A0AAD4S2Y1</accession>
<evidence type="ECO:0000313" key="3">
    <source>
        <dbReference type="Proteomes" id="UP001202328"/>
    </source>
</evidence>
<name>A0AAD4S2Y1_9MAGN</name>
<proteinExistence type="predicted"/>
<feature type="transmembrane region" description="Helical" evidence="1">
    <location>
        <begin position="145"/>
        <end position="166"/>
    </location>
</feature>
<dbReference type="Gene3D" id="3.30.190.20">
    <property type="match status" value="1"/>
</dbReference>
<reference evidence="2" key="1">
    <citation type="submission" date="2022-04" db="EMBL/GenBank/DDBJ databases">
        <title>A functionally conserved STORR gene fusion in Papaver species that diverged 16.8 million years ago.</title>
        <authorList>
            <person name="Catania T."/>
        </authorList>
    </citation>
    <scope>NUCLEOTIDE SEQUENCE</scope>
    <source>
        <strain evidence="2">S-188037</strain>
    </source>
</reference>
<dbReference type="SUPFAM" id="SSF56808">
    <property type="entry name" value="Ribosomal protein L1"/>
    <property type="match status" value="1"/>
</dbReference>
<evidence type="ECO:0000313" key="2">
    <source>
        <dbReference type="EMBL" id="KAI3857114.1"/>
    </source>
</evidence>
<dbReference type="EMBL" id="JAJJMB010014886">
    <property type="protein sequence ID" value="KAI3857114.1"/>
    <property type="molecule type" value="Genomic_DNA"/>
</dbReference>
<keyword evidence="1" id="KW-0812">Transmembrane</keyword>
<dbReference type="Proteomes" id="UP001202328">
    <property type="component" value="Unassembled WGS sequence"/>
</dbReference>
<keyword evidence="1" id="KW-1133">Transmembrane helix</keyword>
<organism evidence="2 3">
    <name type="scientific">Papaver atlanticum</name>
    <dbReference type="NCBI Taxonomy" id="357466"/>
    <lineage>
        <taxon>Eukaryota</taxon>
        <taxon>Viridiplantae</taxon>
        <taxon>Streptophyta</taxon>
        <taxon>Embryophyta</taxon>
        <taxon>Tracheophyta</taxon>
        <taxon>Spermatophyta</taxon>
        <taxon>Magnoliopsida</taxon>
        <taxon>Ranunculales</taxon>
        <taxon>Papaveraceae</taxon>
        <taxon>Papaveroideae</taxon>
        <taxon>Papaver</taxon>
    </lineage>
</organism>
<evidence type="ECO:0000256" key="1">
    <source>
        <dbReference type="SAM" id="Phobius"/>
    </source>
</evidence>
<dbReference type="InterPro" id="IPR016095">
    <property type="entry name" value="Ribosomal_uL1_3-a/b-sand"/>
</dbReference>